<reference evidence="2" key="1">
    <citation type="journal article" date="2023" name="Comput. Struct. Biotechnol. J.">
        <title>Discovery of a novel marine Bacteroidetes with a rich repertoire of carbohydrate-active enzymes.</title>
        <authorList>
            <person name="Chen B."/>
            <person name="Liu G."/>
            <person name="Chen Q."/>
            <person name="Wang H."/>
            <person name="Liu L."/>
            <person name="Tang K."/>
        </authorList>
    </citation>
    <scope>NUCLEOTIDE SEQUENCE</scope>
    <source>
        <strain evidence="2">TK19036</strain>
    </source>
</reference>
<proteinExistence type="predicted"/>
<protein>
    <submittedName>
        <fullName evidence="2">Uncharacterized protein</fullName>
    </submittedName>
</protein>
<keyword evidence="1" id="KW-1133">Transmembrane helix</keyword>
<feature type="transmembrane region" description="Helical" evidence="1">
    <location>
        <begin position="6"/>
        <end position="27"/>
    </location>
</feature>
<accession>A0AA49GT37</accession>
<name>A0AA49GT37_9BACT</name>
<feature type="transmembrane region" description="Helical" evidence="1">
    <location>
        <begin position="80"/>
        <end position="102"/>
    </location>
</feature>
<keyword evidence="1" id="KW-0472">Membrane</keyword>
<dbReference type="AlphaFoldDB" id="A0AA49GT37"/>
<evidence type="ECO:0000256" key="1">
    <source>
        <dbReference type="SAM" id="Phobius"/>
    </source>
</evidence>
<dbReference type="EMBL" id="CP120682">
    <property type="protein sequence ID" value="WKN38026.1"/>
    <property type="molecule type" value="Genomic_DNA"/>
</dbReference>
<organism evidence="2">
    <name type="scientific">Roseihalotalea indica</name>
    <dbReference type="NCBI Taxonomy" id="2867963"/>
    <lineage>
        <taxon>Bacteria</taxon>
        <taxon>Pseudomonadati</taxon>
        <taxon>Bacteroidota</taxon>
        <taxon>Cytophagia</taxon>
        <taxon>Cytophagales</taxon>
        <taxon>Catalimonadaceae</taxon>
        <taxon>Roseihalotalea</taxon>
    </lineage>
</organism>
<sequence>MAEFVSTYGLYAAYILVGIALVAAIVLPIIHSISDPKSLLGTVVGIVIIAVIFFIGYSISTDEVTNVYVNNNVTEPTTSKMIGGAIVTTYILVITAIVGIVITEVTKVFK</sequence>
<reference evidence="2" key="2">
    <citation type="journal article" date="2024" name="Antonie Van Leeuwenhoek">
        <title>Roseihalotalea indica gen. nov., sp. nov., a halophilic Bacteroidetes from mesopelagic Southwest Indian Ocean with higher carbohydrate metabolic potential.</title>
        <authorList>
            <person name="Chen B."/>
            <person name="Zhang M."/>
            <person name="Lin D."/>
            <person name="Ye J."/>
            <person name="Tang K."/>
        </authorList>
    </citation>
    <scope>NUCLEOTIDE SEQUENCE</scope>
    <source>
        <strain evidence="2">TK19036</strain>
    </source>
</reference>
<evidence type="ECO:0000313" key="2">
    <source>
        <dbReference type="EMBL" id="WKN38026.1"/>
    </source>
</evidence>
<feature type="transmembrane region" description="Helical" evidence="1">
    <location>
        <begin position="39"/>
        <end position="60"/>
    </location>
</feature>
<keyword evidence="1" id="KW-0812">Transmembrane</keyword>
<gene>
    <name evidence="2" type="ORF">K4G66_04805</name>
</gene>